<keyword evidence="3" id="KW-1185">Reference proteome</keyword>
<protein>
    <submittedName>
        <fullName evidence="2">Uncharacterized protein</fullName>
    </submittedName>
</protein>
<dbReference type="KEGG" id="taqu:KDW03_04005"/>
<gene>
    <name evidence="2" type="ORF">KDW03_04005</name>
</gene>
<feature type="transmembrane region" description="Helical" evidence="1">
    <location>
        <begin position="75"/>
        <end position="94"/>
    </location>
</feature>
<dbReference type="EMBL" id="CP073355">
    <property type="protein sequence ID" value="URA10976.1"/>
    <property type="molecule type" value="Genomic_DNA"/>
</dbReference>
<sequence>MQFLRRRGMGGFLPASVLAFAAILHKAGWGDVIVAFLCGWFVGGLEVGWWLLCSLVFAWGQVFVGVFLRKPVKRVPFVTWMIVGMWVWLAIRAFRYSF</sequence>
<evidence type="ECO:0000313" key="3">
    <source>
        <dbReference type="Proteomes" id="UP001056539"/>
    </source>
</evidence>
<proteinExistence type="predicted"/>
<evidence type="ECO:0000256" key="1">
    <source>
        <dbReference type="SAM" id="Phobius"/>
    </source>
</evidence>
<organism evidence="2 3">
    <name type="scientific">Thermospira aquatica</name>
    <dbReference type="NCBI Taxonomy" id="2828656"/>
    <lineage>
        <taxon>Bacteria</taxon>
        <taxon>Pseudomonadati</taxon>
        <taxon>Spirochaetota</taxon>
        <taxon>Spirochaetia</taxon>
        <taxon>Brevinematales</taxon>
        <taxon>Thermospiraceae</taxon>
        <taxon>Thermospira</taxon>
    </lineage>
</organism>
<dbReference type="Proteomes" id="UP001056539">
    <property type="component" value="Chromosome"/>
</dbReference>
<name>A0AAX3BFH2_9SPIR</name>
<keyword evidence="1" id="KW-0472">Membrane</keyword>
<reference evidence="2" key="1">
    <citation type="submission" date="2021-04" db="EMBL/GenBank/DDBJ databases">
        <authorList>
            <person name="Postec A."/>
        </authorList>
    </citation>
    <scope>NUCLEOTIDE SEQUENCE</scope>
    <source>
        <strain evidence="2">F1F22</strain>
    </source>
</reference>
<feature type="transmembrane region" description="Helical" evidence="1">
    <location>
        <begin position="48"/>
        <end position="68"/>
    </location>
</feature>
<feature type="transmembrane region" description="Helical" evidence="1">
    <location>
        <begin position="12"/>
        <end position="42"/>
    </location>
</feature>
<keyword evidence="1" id="KW-1133">Transmembrane helix</keyword>
<reference evidence="2" key="2">
    <citation type="submission" date="2022-06" db="EMBL/GenBank/DDBJ databases">
        <title>Thermospira aquatica gen. nov., sp. nov.</title>
        <authorList>
            <person name="Ben Ali Gam Z."/>
            <person name="Labat M."/>
        </authorList>
    </citation>
    <scope>NUCLEOTIDE SEQUENCE</scope>
    <source>
        <strain evidence="2">F1F22</strain>
    </source>
</reference>
<evidence type="ECO:0000313" key="2">
    <source>
        <dbReference type="EMBL" id="URA10976.1"/>
    </source>
</evidence>
<keyword evidence="1" id="KW-0812">Transmembrane</keyword>
<dbReference type="AlphaFoldDB" id="A0AAX3BFH2"/>
<accession>A0AAX3BFH2</accession>
<dbReference type="RefSeq" id="WP_271436107.1">
    <property type="nucleotide sequence ID" value="NZ_CP073355.1"/>
</dbReference>